<evidence type="ECO:0000256" key="2">
    <source>
        <dbReference type="ARBA" id="ARBA00022475"/>
    </source>
</evidence>
<protein>
    <submittedName>
        <fullName evidence="7">LptF/LptG family permease</fullName>
    </submittedName>
</protein>
<feature type="transmembrane region" description="Helical" evidence="6">
    <location>
        <begin position="99"/>
        <end position="117"/>
    </location>
</feature>
<feature type="transmembrane region" description="Helical" evidence="6">
    <location>
        <begin position="340"/>
        <end position="356"/>
    </location>
</feature>
<organism evidence="7 8">
    <name type="scientific">Capillibacterium thermochitinicola</name>
    <dbReference type="NCBI Taxonomy" id="2699427"/>
    <lineage>
        <taxon>Bacteria</taxon>
        <taxon>Bacillati</taxon>
        <taxon>Bacillota</taxon>
        <taxon>Capillibacterium</taxon>
    </lineage>
</organism>
<feature type="transmembrane region" description="Helical" evidence="6">
    <location>
        <begin position="279"/>
        <end position="297"/>
    </location>
</feature>
<dbReference type="RefSeq" id="WP_181339334.1">
    <property type="nucleotide sequence ID" value="NZ_JAAKDE010000009.1"/>
</dbReference>
<comment type="subcellular location">
    <subcellularLocation>
        <location evidence="1">Cell membrane</location>
        <topology evidence="1">Multi-pass membrane protein</topology>
    </subcellularLocation>
</comment>
<evidence type="ECO:0000256" key="5">
    <source>
        <dbReference type="ARBA" id="ARBA00023136"/>
    </source>
</evidence>
<evidence type="ECO:0000256" key="4">
    <source>
        <dbReference type="ARBA" id="ARBA00022989"/>
    </source>
</evidence>
<proteinExistence type="predicted"/>
<feature type="transmembrane region" description="Helical" evidence="6">
    <location>
        <begin position="12"/>
        <end position="33"/>
    </location>
</feature>
<evidence type="ECO:0000313" key="8">
    <source>
        <dbReference type="Proteomes" id="UP000657177"/>
    </source>
</evidence>
<evidence type="ECO:0000256" key="6">
    <source>
        <dbReference type="SAM" id="Phobius"/>
    </source>
</evidence>
<keyword evidence="2" id="KW-1003">Cell membrane</keyword>
<sequence length="362" mass="41382">MRIITKYLIRELMGPFLFGFLAFSGMFIGWSLVNVIQWAESYSVPLLTVLRLWAYNVPENLAYGVYIGMLLATLLGLGRMTSHSETIAMQAGGVSFMQIAAPVLIIGALLTVGTFYLNESLTPMAKRAYREERTFIRQGKPKGIIDEYFSAERLKGGKKRLIYAEQYNATEEKFINVTIQEMEHGQLVRTLKSKELLWGESGWYFREGEIFNYREEAVIPVRVTEGYNPSGFEKTPEQVVRLSKQPEEMDWWELKWYLENTELSTRKRRQYEVQLHLKMAFPFACLVFALLGTPLALQSQRRTSSAGLGITLLNVIFYYVLMAVGTFLGQSGITSPWVGAWLQNLIIGGYGLYLFVRKAFNI</sequence>
<dbReference type="GO" id="GO:0015920">
    <property type="term" value="P:lipopolysaccharide transport"/>
    <property type="evidence" value="ECO:0007669"/>
    <property type="project" value="TreeGrafter"/>
</dbReference>
<gene>
    <name evidence="7" type="ORF">G5B42_04890</name>
</gene>
<dbReference type="Proteomes" id="UP000657177">
    <property type="component" value="Unassembled WGS sequence"/>
</dbReference>
<name>A0A8J6I250_9FIRM</name>
<keyword evidence="3 6" id="KW-0812">Transmembrane</keyword>
<dbReference type="PANTHER" id="PTHR33529">
    <property type="entry name" value="SLR0882 PROTEIN-RELATED"/>
    <property type="match status" value="1"/>
</dbReference>
<feature type="transmembrane region" description="Helical" evidence="6">
    <location>
        <begin position="309"/>
        <end position="328"/>
    </location>
</feature>
<keyword evidence="5 6" id="KW-0472">Membrane</keyword>
<reference evidence="7" key="1">
    <citation type="submission" date="2020-06" db="EMBL/GenBank/DDBJ databases">
        <title>Novel chitinolytic bacterium.</title>
        <authorList>
            <person name="Ungkulpasvich U."/>
            <person name="Kosugi A."/>
            <person name="Uke A."/>
        </authorList>
    </citation>
    <scope>NUCLEOTIDE SEQUENCE</scope>
    <source>
        <strain evidence="7">UUS1-1</strain>
    </source>
</reference>
<dbReference type="Pfam" id="PF03739">
    <property type="entry name" value="LptF_LptG"/>
    <property type="match status" value="1"/>
</dbReference>
<dbReference type="AlphaFoldDB" id="A0A8J6I250"/>
<keyword evidence="4 6" id="KW-1133">Transmembrane helix</keyword>
<dbReference type="EMBL" id="JAAKDE010000009">
    <property type="protein sequence ID" value="MBA2132877.1"/>
    <property type="molecule type" value="Genomic_DNA"/>
</dbReference>
<dbReference type="InterPro" id="IPR005495">
    <property type="entry name" value="LptG/LptF_permease"/>
</dbReference>
<evidence type="ECO:0000256" key="3">
    <source>
        <dbReference type="ARBA" id="ARBA00022692"/>
    </source>
</evidence>
<evidence type="ECO:0000256" key="1">
    <source>
        <dbReference type="ARBA" id="ARBA00004651"/>
    </source>
</evidence>
<keyword evidence="8" id="KW-1185">Reference proteome</keyword>
<evidence type="ECO:0000313" key="7">
    <source>
        <dbReference type="EMBL" id="MBA2132877.1"/>
    </source>
</evidence>
<dbReference type="GO" id="GO:0043190">
    <property type="term" value="C:ATP-binding cassette (ABC) transporter complex"/>
    <property type="evidence" value="ECO:0007669"/>
    <property type="project" value="TreeGrafter"/>
</dbReference>
<comment type="caution">
    <text evidence="7">The sequence shown here is derived from an EMBL/GenBank/DDBJ whole genome shotgun (WGS) entry which is preliminary data.</text>
</comment>
<dbReference type="PANTHER" id="PTHR33529:SF6">
    <property type="entry name" value="YJGP_YJGQ FAMILY PERMEASE"/>
    <property type="match status" value="1"/>
</dbReference>
<accession>A0A8J6I250</accession>
<feature type="transmembrane region" description="Helical" evidence="6">
    <location>
        <begin position="61"/>
        <end position="78"/>
    </location>
</feature>